<feature type="transmembrane region" description="Helical" evidence="1">
    <location>
        <begin position="160"/>
        <end position="182"/>
    </location>
</feature>
<dbReference type="Proteomes" id="UP000287876">
    <property type="component" value="Segment"/>
</dbReference>
<reference evidence="2 3" key="1">
    <citation type="submission" date="2018-12" db="EMBL/GenBank/DDBJ databases">
        <authorList>
            <person name="Betsko A.J."/>
            <person name="Stoner T.H."/>
            <person name="Garlena R.A."/>
            <person name="Russell D.A."/>
            <person name="Pope W.H."/>
            <person name="Jacobs-Sera D."/>
            <person name="Hatfull G.F."/>
        </authorList>
    </citation>
    <scope>NUCLEOTIDE SEQUENCE [LARGE SCALE GENOMIC DNA]</scope>
</reference>
<gene>
    <name evidence="2" type="primary">91</name>
    <name evidence="2" type="ORF">PBI_DUKE13_91</name>
</gene>
<evidence type="ECO:0000313" key="3">
    <source>
        <dbReference type="Proteomes" id="UP000287876"/>
    </source>
</evidence>
<keyword evidence="1" id="KW-1133">Transmembrane helix</keyword>
<feature type="transmembrane region" description="Helical" evidence="1">
    <location>
        <begin position="194"/>
        <end position="217"/>
    </location>
</feature>
<proteinExistence type="predicted"/>
<name>A0A3S9UAV5_9CAUD</name>
<sequence length="235" mass="25636">MTTALTIAALSCLGWSLRVRWMTWSLRWELASTIAVALLGLSIVLTFCLGLLQVAGHICLIAGAGAIATTAVSRIEGDTWHIVRRWVANPMLAGILAMVAALFLGGGFTAELYGRQWSIPIYIEIYSVAMTATTAYLLGFAILALLVLVRDERQRRMAVLFLVPCAAGFIAQLGQMVALACMMTDVNLWGGERAYWAILMGTAMWLIGFAIAAAYSWQQKMKGFRKLQRGLKNAA</sequence>
<keyword evidence="1" id="KW-0812">Transmembrane</keyword>
<keyword evidence="1" id="KW-0472">Membrane</keyword>
<feature type="transmembrane region" description="Helical" evidence="1">
    <location>
        <begin position="91"/>
        <end position="113"/>
    </location>
</feature>
<evidence type="ECO:0000256" key="1">
    <source>
        <dbReference type="SAM" id="Phobius"/>
    </source>
</evidence>
<organism evidence="2 3">
    <name type="scientific">Mycobacterium phage Duke13</name>
    <dbReference type="NCBI Taxonomy" id="2499038"/>
    <lineage>
        <taxon>Viruses</taxon>
        <taxon>Duplodnaviria</taxon>
        <taxon>Heunggongvirae</taxon>
        <taxon>Uroviricota</taxon>
        <taxon>Caudoviricetes</taxon>
        <taxon>Omegavirus</taxon>
        <taxon>Omegavirus baka</taxon>
    </lineage>
</organism>
<accession>A0A3S9UAV5</accession>
<dbReference type="EMBL" id="MK279849">
    <property type="protein sequence ID" value="AZS07430.1"/>
    <property type="molecule type" value="Genomic_DNA"/>
</dbReference>
<feature type="transmembrane region" description="Helical" evidence="1">
    <location>
        <begin position="30"/>
        <end position="52"/>
    </location>
</feature>
<evidence type="ECO:0008006" key="4">
    <source>
        <dbReference type="Google" id="ProtNLM"/>
    </source>
</evidence>
<feature type="transmembrane region" description="Helical" evidence="1">
    <location>
        <begin position="125"/>
        <end position="148"/>
    </location>
</feature>
<protein>
    <recommendedName>
        <fullName evidence="4">Transmembrane protein</fullName>
    </recommendedName>
</protein>
<evidence type="ECO:0000313" key="2">
    <source>
        <dbReference type="EMBL" id="AZS07430.1"/>
    </source>
</evidence>